<proteinExistence type="predicted"/>
<reference evidence="2 3" key="1">
    <citation type="journal article" date="2007" name="Science">
        <title>Sea anemone genome reveals ancestral eumetazoan gene repertoire and genomic organization.</title>
        <authorList>
            <person name="Putnam N.H."/>
            <person name="Srivastava M."/>
            <person name="Hellsten U."/>
            <person name="Dirks B."/>
            <person name="Chapman J."/>
            <person name="Salamov A."/>
            <person name="Terry A."/>
            <person name="Shapiro H."/>
            <person name="Lindquist E."/>
            <person name="Kapitonov V.V."/>
            <person name="Jurka J."/>
            <person name="Genikhovich G."/>
            <person name="Grigoriev I.V."/>
            <person name="Lucas S.M."/>
            <person name="Steele R.E."/>
            <person name="Finnerty J.R."/>
            <person name="Technau U."/>
            <person name="Martindale M.Q."/>
            <person name="Rokhsar D.S."/>
        </authorList>
    </citation>
    <scope>NUCLEOTIDE SEQUENCE [LARGE SCALE GENOMIC DNA]</scope>
    <source>
        <strain evidence="3">CH2 X CH6</strain>
    </source>
</reference>
<dbReference type="HOGENOM" id="CLU_1306164_0_0_1"/>
<evidence type="ECO:0000259" key="1">
    <source>
        <dbReference type="Pfam" id="PF02010"/>
    </source>
</evidence>
<evidence type="ECO:0000313" key="3">
    <source>
        <dbReference type="Proteomes" id="UP000001593"/>
    </source>
</evidence>
<keyword evidence="3" id="KW-1185">Reference proteome</keyword>
<dbReference type="Pfam" id="PF02010">
    <property type="entry name" value="REJ"/>
    <property type="match status" value="1"/>
</dbReference>
<protein>
    <recommendedName>
        <fullName evidence="1">PKD/REJ-like domain-containing protein</fullName>
    </recommendedName>
</protein>
<dbReference type="PhylomeDB" id="A7SE33"/>
<dbReference type="Proteomes" id="UP000001593">
    <property type="component" value="Unassembled WGS sequence"/>
</dbReference>
<dbReference type="InterPro" id="IPR002859">
    <property type="entry name" value="PKD/REJ-like"/>
</dbReference>
<dbReference type="InParanoid" id="A7SE33"/>
<feature type="domain" description="PKD/REJ-like" evidence="1">
    <location>
        <begin position="11"/>
        <end position="163"/>
    </location>
</feature>
<name>A7SE33_NEMVE</name>
<organism evidence="2 3">
    <name type="scientific">Nematostella vectensis</name>
    <name type="common">Starlet sea anemone</name>
    <dbReference type="NCBI Taxonomy" id="45351"/>
    <lineage>
        <taxon>Eukaryota</taxon>
        <taxon>Metazoa</taxon>
        <taxon>Cnidaria</taxon>
        <taxon>Anthozoa</taxon>
        <taxon>Hexacorallia</taxon>
        <taxon>Actiniaria</taxon>
        <taxon>Edwardsiidae</taxon>
        <taxon>Nematostella</taxon>
    </lineage>
</organism>
<dbReference type="EMBL" id="DS469634">
    <property type="protein sequence ID" value="EDO38016.1"/>
    <property type="molecule type" value="Genomic_DNA"/>
</dbReference>
<accession>A7SE33</accession>
<gene>
    <name evidence="2" type="ORF">NEMVEDRAFT_v1g210842</name>
</gene>
<dbReference type="AlphaFoldDB" id="A7SE33"/>
<sequence length="211" mass="23427">MKYSELGVTMKYSEVVKSPLSCHIFGGSARTDGNAIKGEVDASASFDPDSPPHTDHALHFMWYCWAVDPTQRAQLLASGHKDPLPHLEPPLGANLTTGCFGQFPGLLSFNGSRFEYDAGMRRTTSMFVIALKLSKDSRVQYCQQVRTLLDANVPSVSSRSCRNIKISYKLLFKLGNYFQLLLAPFAGLRARKLEAVVISRISTSKYYSHPT</sequence>
<evidence type="ECO:0000313" key="2">
    <source>
        <dbReference type="EMBL" id="EDO38016.1"/>
    </source>
</evidence>